<evidence type="ECO:0000313" key="2">
    <source>
        <dbReference type="Proteomes" id="UP000887013"/>
    </source>
</evidence>
<comment type="caution">
    <text evidence="1">The sequence shown here is derived from an EMBL/GenBank/DDBJ whole genome shotgun (WGS) entry which is preliminary data.</text>
</comment>
<evidence type="ECO:0000313" key="1">
    <source>
        <dbReference type="EMBL" id="GFU05599.1"/>
    </source>
</evidence>
<gene>
    <name evidence="1" type="ORF">NPIL_6711</name>
</gene>
<protein>
    <submittedName>
        <fullName evidence="1">Uncharacterized protein</fullName>
    </submittedName>
</protein>
<dbReference type="AlphaFoldDB" id="A0A8X6Q8C8"/>
<dbReference type="Proteomes" id="UP000887013">
    <property type="component" value="Unassembled WGS sequence"/>
</dbReference>
<proteinExistence type="predicted"/>
<accession>A0A8X6Q8C8</accession>
<dbReference type="EMBL" id="BMAW01028089">
    <property type="protein sequence ID" value="GFU05599.1"/>
    <property type="molecule type" value="Genomic_DNA"/>
</dbReference>
<organism evidence="1 2">
    <name type="scientific">Nephila pilipes</name>
    <name type="common">Giant wood spider</name>
    <name type="synonym">Nephila maculata</name>
    <dbReference type="NCBI Taxonomy" id="299642"/>
    <lineage>
        <taxon>Eukaryota</taxon>
        <taxon>Metazoa</taxon>
        <taxon>Ecdysozoa</taxon>
        <taxon>Arthropoda</taxon>
        <taxon>Chelicerata</taxon>
        <taxon>Arachnida</taxon>
        <taxon>Araneae</taxon>
        <taxon>Araneomorphae</taxon>
        <taxon>Entelegynae</taxon>
        <taxon>Araneoidea</taxon>
        <taxon>Nephilidae</taxon>
        <taxon>Nephila</taxon>
    </lineage>
</organism>
<name>A0A8X6Q8C8_NEPPI</name>
<sequence>MTVVLNVVALFERPAGRPSKFSHHREDASSPEGFTECISPSASGVFIARSTCHRPYRLSSITSVTYGLFFLFKVEFSCPIRSPVVKLSGPQCFKNIFNLIWALPSQNVISTSTKQEK</sequence>
<reference evidence="1" key="1">
    <citation type="submission" date="2020-08" db="EMBL/GenBank/DDBJ databases">
        <title>Multicomponent nature underlies the extraordinary mechanical properties of spider dragline silk.</title>
        <authorList>
            <person name="Kono N."/>
            <person name="Nakamura H."/>
            <person name="Mori M."/>
            <person name="Yoshida Y."/>
            <person name="Ohtoshi R."/>
            <person name="Malay A.D."/>
            <person name="Moran D.A.P."/>
            <person name="Tomita M."/>
            <person name="Numata K."/>
            <person name="Arakawa K."/>
        </authorList>
    </citation>
    <scope>NUCLEOTIDE SEQUENCE</scope>
</reference>
<keyword evidence="2" id="KW-1185">Reference proteome</keyword>